<dbReference type="Gene3D" id="1.10.260.40">
    <property type="entry name" value="lambda repressor-like DNA-binding domains"/>
    <property type="match status" value="1"/>
</dbReference>
<evidence type="ECO:0000259" key="4">
    <source>
        <dbReference type="PROSITE" id="PS50932"/>
    </source>
</evidence>
<dbReference type="SMART" id="SM00354">
    <property type="entry name" value="HTH_LACI"/>
    <property type="match status" value="1"/>
</dbReference>
<evidence type="ECO:0000313" key="6">
    <source>
        <dbReference type="Proteomes" id="UP001589798"/>
    </source>
</evidence>
<evidence type="ECO:0000256" key="2">
    <source>
        <dbReference type="ARBA" id="ARBA00023125"/>
    </source>
</evidence>
<accession>A0ABV6CR66</accession>
<keyword evidence="1" id="KW-0805">Transcription regulation</keyword>
<keyword evidence="2 5" id="KW-0238">DNA-binding</keyword>
<reference evidence="5 6" key="1">
    <citation type="submission" date="2024-09" db="EMBL/GenBank/DDBJ databases">
        <authorList>
            <person name="Sun Q."/>
            <person name="Mori K."/>
        </authorList>
    </citation>
    <scope>NUCLEOTIDE SEQUENCE [LARGE SCALE GENOMIC DNA]</scope>
    <source>
        <strain evidence="5 6">CCM 7706</strain>
    </source>
</reference>
<proteinExistence type="predicted"/>
<feature type="domain" description="HTH lacI-type" evidence="4">
    <location>
        <begin position="12"/>
        <end position="65"/>
    </location>
</feature>
<organism evidence="5 6">
    <name type="scientific">Novosphingobium soli</name>
    <dbReference type="NCBI Taxonomy" id="574956"/>
    <lineage>
        <taxon>Bacteria</taxon>
        <taxon>Pseudomonadati</taxon>
        <taxon>Pseudomonadota</taxon>
        <taxon>Alphaproteobacteria</taxon>
        <taxon>Sphingomonadales</taxon>
        <taxon>Sphingomonadaceae</taxon>
        <taxon>Novosphingobium</taxon>
    </lineage>
</organism>
<dbReference type="Gene3D" id="3.40.50.2300">
    <property type="match status" value="2"/>
</dbReference>
<dbReference type="Proteomes" id="UP001589798">
    <property type="component" value="Unassembled WGS sequence"/>
</dbReference>
<comment type="caution">
    <text evidence="5">The sequence shown here is derived from an EMBL/GenBank/DDBJ whole genome shotgun (WGS) entry which is preliminary data.</text>
</comment>
<keyword evidence="6" id="KW-1185">Reference proteome</keyword>
<evidence type="ECO:0000256" key="3">
    <source>
        <dbReference type="ARBA" id="ARBA00023163"/>
    </source>
</evidence>
<dbReference type="InterPro" id="IPR046335">
    <property type="entry name" value="LacI/GalR-like_sensor"/>
</dbReference>
<dbReference type="GO" id="GO:0003677">
    <property type="term" value="F:DNA binding"/>
    <property type="evidence" value="ECO:0007669"/>
    <property type="project" value="UniProtKB-KW"/>
</dbReference>
<dbReference type="InterPro" id="IPR028082">
    <property type="entry name" value="Peripla_BP_I"/>
</dbReference>
<name>A0ABV6CR66_9SPHN</name>
<dbReference type="PANTHER" id="PTHR30146">
    <property type="entry name" value="LACI-RELATED TRANSCRIPTIONAL REPRESSOR"/>
    <property type="match status" value="1"/>
</dbReference>
<dbReference type="InterPro" id="IPR000843">
    <property type="entry name" value="HTH_LacI"/>
</dbReference>
<keyword evidence="3" id="KW-0804">Transcription</keyword>
<gene>
    <name evidence="5" type="ORF">ACFFJC_01340</name>
</gene>
<dbReference type="EMBL" id="JBHLWK010000002">
    <property type="protein sequence ID" value="MFC0202912.1"/>
    <property type="molecule type" value="Genomic_DNA"/>
</dbReference>
<dbReference type="InterPro" id="IPR010982">
    <property type="entry name" value="Lambda_DNA-bd_dom_sf"/>
</dbReference>
<evidence type="ECO:0000256" key="1">
    <source>
        <dbReference type="ARBA" id="ARBA00023015"/>
    </source>
</evidence>
<dbReference type="Pfam" id="PF00356">
    <property type="entry name" value="LacI"/>
    <property type="match status" value="1"/>
</dbReference>
<dbReference type="SUPFAM" id="SSF53822">
    <property type="entry name" value="Periplasmic binding protein-like I"/>
    <property type="match status" value="1"/>
</dbReference>
<protein>
    <submittedName>
        <fullName evidence="5">LacI family DNA-binding transcriptional regulator</fullName>
    </submittedName>
</protein>
<dbReference type="PROSITE" id="PS50932">
    <property type="entry name" value="HTH_LACI_2"/>
    <property type="match status" value="1"/>
</dbReference>
<dbReference type="PANTHER" id="PTHR30146:SF153">
    <property type="entry name" value="LACTOSE OPERON REPRESSOR"/>
    <property type="match status" value="1"/>
</dbReference>
<dbReference type="SUPFAM" id="SSF47413">
    <property type="entry name" value="lambda repressor-like DNA-binding domains"/>
    <property type="match status" value="1"/>
</dbReference>
<dbReference type="Pfam" id="PF13377">
    <property type="entry name" value="Peripla_BP_3"/>
    <property type="match status" value="1"/>
</dbReference>
<sequence>MTRGSRRSKSAVTLRMVAAHAGVSPMSVSNVLNGRAASEKVRNKVRAAIDELGYVPNRAARQLASAAPMFVGLVHVNDEHPISAALLTGALTAASRLGVQLLLQPILFAEIESGWEVVQALRARGAEAIILPPVFGEDMARTLDPDLIGFPMLCVGAADAMPSMSTVRMDEFTAAKDVTARLIAKGHRRIGFIRVPERYPIHHPRGGGYLAALEAHGMVADPDLIVEGEFWFQEGLEAATKLLALADPPTAIFASNDEMAMGALAAAHMRDIAVPDRLAIVGFEDNYFARNVWPALSSVKIPMAAMAERAMEILVREIGEERPASFPATSTMVAHHIYWRASTGD</sequence>
<dbReference type="CDD" id="cd01392">
    <property type="entry name" value="HTH_LacI"/>
    <property type="match status" value="1"/>
</dbReference>
<dbReference type="RefSeq" id="WP_379556331.1">
    <property type="nucleotide sequence ID" value="NZ_JBHUKO010000002.1"/>
</dbReference>
<evidence type="ECO:0000313" key="5">
    <source>
        <dbReference type="EMBL" id="MFC0202912.1"/>
    </source>
</evidence>